<dbReference type="Proteomes" id="UP001062846">
    <property type="component" value="Chromosome 10"/>
</dbReference>
<comment type="caution">
    <text evidence="1">The sequence shown here is derived from an EMBL/GenBank/DDBJ whole genome shotgun (WGS) entry which is preliminary data.</text>
</comment>
<reference evidence="1" key="1">
    <citation type="submission" date="2022-02" db="EMBL/GenBank/DDBJ databases">
        <title>Plant Genome Project.</title>
        <authorList>
            <person name="Zhang R.-G."/>
        </authorList>
    </citation>
    <scope>NUCLEOTIDE SEQUENCE</scope>
    <source>
        <strain evidence="1">AT1</strain>
    </source>
</reference>
<gene>
    <name evidence="1" type="ORF">RHMOL_Rhmol10G0039200</name>
</gene>
<proteinExistence type="predicted"/>
<protein>
    <submittedName>
        <fullName evidence="1">Uncharacterized protein</fullName>
    </submittedName>
</protein>
<sequence>MSVLLITKKIELRVCSQGVGQCEYHLFVNNYLISFYGDEEKRFYMLKLHRRHREIVNRFYLNHVMEGKAI</sequence>
<keyword evidence="2" id="KW-1185">Reference proteome</keyword>
<dbReference type="EMBL" id="CM046397">
    <property type="protein sequence ID" value="KAI8533818.1"/>
    <property type="molecule type" value="Genomic_DNA"/>
</dbReference>
<name>A0ACC0M0E8_RHOML</name>
<organism evidence="1 2">
    <name type="scientific">Rhododendron molle</name>
    <name type="common">Chinese azalea</name>
    <name type="synonym">Azalea mollis</name>
    <dbReference type="NCBI Taxonomy" id="49168"/>
    <lineage>
        <taxon>Eukaryota</taxon>
        <taxon>Viridiplantae</taxon>
        <taxon>Streptophyta</taxon>
        <taxon>Embryophyta</taxon>
        <taxon>Tracheophyta</taxon>
        <taxon>Spermatophyta</taxon>
        <taxon>Magnoliopsida</taxon>
        <taxon>eudicotyledons</taxon>
        <taxon>Gunneridae</taxon>
        <taxon>Pentapetalae</taxon>
        <taxon>asterids</taxon>
        <taxon>Ericales</taxon>
        <taxon>Ericaceae</taxon>
        <taxon>Ericoideae</taxon>
        <taxon>Rhodoreae</taxon>
        <taxon>Rhododendron</taxon>
    </lineage>
</organism>
<evidence type="ECO:0000313" key="2">
    <source>
        <dbReference type="Proteomes" id="UP001062846"/>
    </source>
</evidence>
<evidence type="ECO:0000313" key="1">
    <source>
        <dbReference type="EMBL" id="KAI8533818.1"/>
    </source>
</evidence>
<accession>A0ACC0M0E8</accession>